<dbReference type="EMBL" id="BGPR01048321">
    <property type="protein sequence ID" value="GBO25336.1"/>
    <property type="molecule type" value="Genomic_DNA"/>
</dbReference>
<evidence type="ECO:0000256" key="1">
    <source>
        <dbReference type="SAM" id="MobiDB-lite"/>
    </source>
</evidence>
<comment type="caution">
    <text evidence="2">The sequence shown here is derived from an EMBL/GenBank/DDBJ whole genome shotgun (WGS) entry which is preliminary data.</text>
</comment>
<name>A0A4Y2VMB9_ARAVE</name>
<evidence type="ECO:0000313" key="3">
    <source>
        <dbReference type="Proteomes" id="UP000499080"/>
    </source>
</evidence>
<proteinExistence type="predicted"/>
<accession>A0A4Y2VMB9</accession>
<feature type="region of interest" description="Disordered" evidence="1">
    <location>
        <begin position="41"/>
        <end position="88"/>
    </location>
</feature>
<protein>
    <submittedName>
        <fullName evidence="2">Uncharacterized protein</fullName>
    </submittedName>
</protein>
<reference evidence="2 3" key="1">
    <citation type="journal article" date="2019" name="Sci. Rep.">
        <title>Orb-weaving spider Araneus ventricosus genome elucidates the spidroin gene catalogue.</title>
        <authorList>
            <person name="Kono N."/>
            <person name="Nakamura H."/>
            <person name="Ohtoshi R."/>
            <person name="Moran D.A.P."/>
            <person name="Shinohara A."/>
            <person name="Yoshida Y."/>
            <person name="Fujiwara M."/>
            <person name="Mori M."/>
            <person name="Tomita M."/>
            <person name="Arakawa K."/>
        </authorList>
    </citation>
    <scope>NUCLEOTIDE SEQUENCE [LARGE SCALE GENOMIC DNA]</scope>
</reference>
<dbReference type="OrthoDB" id="6440184at2759"/>
<gene>
    <name evidence="2" type="ORF">AVEN_76428_1</name>
</gene>
<sequence>MRIVKLKTQPCTLIRPIQRVFPLELSGNGLTSLPLQKVQLTEPSVNPPNPDSSEASVKSPIPDSSEASVKSPIPDSSKTKQPQMIRCGRTIKRLKRPNLVTLTDVFE</sequence>
<organism evidence="2 3">
    <name type="scientific">Araneus ventricosus</name>
    <name type="common">Orbweaver spider</name>
    <name type="synonym">Epeira ventricosa</name>
    <dbReference type="NCBI Taxonomy" id="182803"/>
    <lineage>
        <taxon>Eukaryota</taxon>
        <taxon>Metazoa</taxon>
        <taxon>Ecdysozoa</taxon>
        <taxon>Arthropoda</taxon>
        <taxon>Chelicerata</taxon>
        <taxon>Arachnida</taxon>
        <taxon>Araneae</taxon>
        <taxon>Araneomorphae</taxon>
        <taxon>Entelegynae</taxon>
        <taxon>Araneoidea</taxon>
        <taxon>Araneidae</taxon>
        <taxon>Araneus</taxon>
    </lineage>
</organism>
<evidence type="ECO:0000313" key="2">
    <source>
        <dbReference type="EMBL" id="GBO25336.1"/>
    </source>
</evidence>
<dbReference type="AlphaFoldDB" id="A0A4Y2VMB9"/>
<dbReference type="Proteomes" id="UP000499080">
    <property type="component" value="Unassembled WGS sequence"/>
</dbReference>
<keyword evidence="3" id="KW-1185">Reference proteome</keyword>